<keyword evidence="2" id="KW-0238">DNA-binding</keyword>
<dbReference type="InterPro" id="IPR009057">
    <property type="entry name" value="Homeodomain-like_sf"/>
</dbReference>
<evidence type="ECO:0000259" key="4">
    <source>
        <dbReference type="PROSITE" id="PS01124"/>
    </source>
</evidence>
<dbReference type="PANTHER" id="PTHR43280">
    <property type="entry name" value="ARAC-FAMILY TRANSCRIPTIONAL REGULATOR"/>
    <property type="match status" value="1"/>
</dbReference>
<dbReference type="SMART" id="SM00342">
    <property type="entry name" value="HTH_ARAC"/>
    <property type="match status" value="1"/>
</dbReference>
<protein>
    <submittedName>
        <fullName evidence="5">Helix-turn-helix domain-containing protein</fullName>
    </submittedName>
</protein>
<dbReference type="OrthoDB" id="9816011at2"/>
<proteinExistence type="predicted"/>
<name>A0A1T4QY13_9HYPH</name>
<dbReference type="Gene3D" id="1.10.10.60">
    <property type="entry name" value="Homeodomain-like"/>
    <property type="match status" value="2"/>
</dbReference>
<evidence type="ECO:0000256" key="2">
    <source>
        <dbReference type="ARBA" id="ARBA00023125"/>
    </source>
</evidence>
<keyword evidence="3" id="KW-0804">Transcription</keyword>
<dbReference type="EMBL" id="FUXL01000005">
    <property type="protein sequence ID" value="SKA08437.1"/>
    <property type="molecule type" value="Genomic_DNA"/>
</dbReference>
<dbReference type="PROSITE" id="PS00041">
    <property type="entry name" value="HTH_ARAC_FAMILY_1"/>
    <property type="match status" value="1"/>
</dbReference>
<dbReference type="InterPro" id="IPR018062">
    <property type="entry name" value="HTH_AraC-typ_CS"/>
</dbReference>
<evidence type="ECO:0000256" key="1">
    <source>
        <dbReference type="ARBA" id="ARBA00023015"/>
    </source>
</evidence>
<sequence length="310" mass="34924">MFAQALREIITAPLGNTFLAFTHEYPYPYTGWHYHPEYEVHLIRKTSGSFYVGTHAGQFDKGHVVMTGPNLPHMWVTTAIEPGDEAGDGLVHGRDVVVQFSAEFAAICMRSFRDCAPLERLLDESRAGLEFSPKASEEVEKIMVALLEADSLDRLALFFRLLACLSGDVERVPLSVAPPSGQDDSADRLTAILEYIAEHCTSSDLTCEKIARVHGMSPPNLSHLFEKQTRCTCVEYINRLRVYKACQQLAETNDSITTICYEVGYNVLSTFNRNFVRFIGITPSQFRLQRDLKLPRDDDRARLRSRARAA</sequence>
<keyword evidence="6" id="KW-1185">Reference proteome</keyword>
<dbReference type="RefSeq" id="WP_078708198.1">
    <property type="nucleotide sequence ID" value="NZ_FUXL01000005.1"/>
</dbReference>
<feature type="domain" description="HTH araC/xylS-type" evidence="4">
    <location>
        <begin position="190"/>
        <end position="289"/>
    </location>
</feature>
<dbReference type="GO" id="GO:0003700">
    <property type="term" value="F:DNA-binding transcription factor activity"/>
    <property type="evidence" value="ECO:0007669"/>
    <property type="project" value="InterPro"/>
</dbReference>
<dbReference type="GO" id="GO:0043565">
    <property type="term" value="F:sequence-specific DNA binding"/>
    <property type="evidence" value="ECO:0007669"/>
    <property type="project" value="InterPro"/>
</dbReference>
<dbReference type="CDD" id="cd06976">
    <property type="entry name" value="cupin_MtlR-like_N"/>
    <property type="match status" value="1"/>
</dbReference>
<reference evidence="5 6" key="1">
    <citation type="submission" date="2017-02" db="EMBL/GenBank/DDBJ databases">
        <authorList>
            <person name="Peterson S.W."/>
        </authorList>
    </citation>
    <scope>NUCLEOTIDE SEQUENCE [LARGE SCALE GENOMIC DNA]</scope>
    <source>
        <strain evidence="5 6">USBA 369</strain>
    </source>
</reference>
<dbReference type="Proteomes" id="UP000190135">
    <property type="component" value="Unassembled WGS sequence"/>
</dbReference>
<accession>A0A1T4QY13</accession>
<evidence type="ECO:0000313" key="5">
    <source>
        <dbReference type="EMBL" id="SKA08437.1"/>
    </source>
</evidence>
<evidence type="ECO:0000256" key="3">
    <source>
        <dbReference type="ARBA" id="ARBA00023163"/>
    </source>
</evidence>
<dbReference type="SUPFAM" id="SSF46689">
    <property type="entry name" value="Homeodomain-like"/>
    <property type="match status" value="2"/>
</dbReference>
<gene>
    <name evidence="5" type="ORF">SAMN05428963_105328</name>
</gene>
<dbReference type="PANTHER" id="PTHR43280:SF27">
    <property type="entry name" value="TRANSCRIPTIONAL REGULATOR MTLR"/>
    <property type="match status" value="1"/>
</dbReference>
<dbReference type="InterPro" id="IPR018060">
    <property type="entry name" value="HTH_AraC"/>
</dbReference>
<dbReference type="AlphaFoldDB" id="A0A1T4QY13"/>
<evidence type="ECO:0000313" key="6">
    <source>
        <dbReference type="Proteomes" id="UP000190135"/>
    </source>
</evidence>
<organism evidence="5 6">
    <name type="scientific">Consotaella salsifontis</name>
    <dbReference type="NCBI Taxonomy" id="1365950"/>
    <lineage>
        <taxon>Bacteria</taxon>
        <taxon>Pseudomonadati</taxon>
        <taxon>Pseudomonadota</taxon>
        <taxon>Alphaproteobacteria</taxon>
        <taxon>Hyphomicrobiales</taxon>
        <taxon>Aurantimonadaceae</taxon>
        <taxon>Consotaella</taxon>
    </lineage>
</organism>
<dbReference type="PROSITE" id="PS01124">
    <property type="entry name" value="HTH_ARAC_FAMILY_2"/>
    <property type="match status" value="1"/>
</dbReference>
<dbReference type="STRING" id="1365950.SAMN05428963_105328"/>
<dbReference type="Pfam" id="PF12833">
    <property type="entry name" value="HTH_18"/>
    <property type="match status" value="1"/>
</dbReference>
<keyword evidence="1" id="KW-0805">Transcription regulation</keyword>